<reference evidence="2 3" key="1">
    <citation type="submission" date="2015-03" db="EMBL/GenBank/DDBJ databases">
        <title>Genome sequence of Pseudoalteromonas aurantia.</title>
        <authorList>
            <person name="Xie B.-B."/>
            <person name="Rong J.-C."/>
            <person name="Qin Q.-L."/>
            <person name="Zhang Y.-Z."/>
        </authorList>
    </citation>
    <scope>NUCLEOTIDE SEQUENCE [LARGE SCALE GENOMIC DNA]</scope>
    <source>
        <strain evidence="2 3">208</strain>
    </source>
</reference>
<evidence type="ECO:0000313" key="2">
    <source>
        <dbReference type="EMBL" id="MBE0370438.1"/>
    </source>
</evidence>
<evidence type="ECO:0000256" key="1">
    <source>
        <dbReference type="SAM" id="SignalP"/>
    </source>
</evidence>
<comment type="caution">
    <text evidence="2">The sequence shown here is derived from an EMBL/GenBank/DDBJ whole genome shotgun (WGS) entry which is preliminary data.</text>
</comment>
<evidence type="ECO:0000313" key="3">
    <source>
        <dbReference type="Proteomes" id="UP000615755"/>
    </source>
</evidence>
<evidence type="ECO:0008006" key="4">
    <source>
        <dbReference type="Google" id="ProtNLM"/>
    </source>
</evidence>
<sequence length="267" mass="29584">MTTRLAITFLILLYHGSTYAGSTQTKHTRFDASTTALFAKDVEKYAAKNGARSFIIARRGQPKKKLPAGFQFTHTAIAVYSQIQLDSGESVKGYAIHNLYQEQTDANKSLLVTDYPVDFFWGADSLTAGIAIPTIELQTRLIAAIQSGVNKSLHNPHYSLIANPFNNAYQNCTEHTLNVINAALYQTDNMARLKANAKAYFQATPVRVSRIKLALGNWFADGVTTKDHDNIIQTASFTSIAQYLQEFGLLKSAVIFEHKKDAVPLFN</sequence>
<keyword evidence="1" id="KW-0732">Signal</keyword>
<dbReference type="Proteomes" id="UP000615755">
    <property type="component" value="Unassembled WGS sequence"/>
</dbReference>
<name>A0ABR9EHF8_9GAMM</name>
<gene>
    <name evidence="2" type="ORF">PAUR_b0481</name>
</gene>
<dbReference type="InterPro" id="IPR014547">
    <property type="entry name" value="UCP028477"/>
</dbReference>
<protein>
    <recommendedName>
        <fullName evidence="4">DUF2145 domain-containing protein</fullName>
    </recommendedName>
</protein>
<dbReference type="Pfam" id="PF09916">
    <property type="entry name" value="DUF2145"/>
    <property type="match status" value="1"/>
</dbReference>
<organism evidence="2 3">
    <name type="scientific">Pseudoalteromonas aurantia 208</name>
    <dbReference type="NCBI Taxonomy" id="1314867"/>
    <lineage>
        <taxon>Bacteria</taxon>
        <taxon>Pseudomonadati</taxon>
        <taxon>Pseudomonadota</taxon>
        <taxon>Gammaproteobacteria</taxon>
        <taxon>Alteromonadales</taxon>
        <taxon>Pseudoalteromonadaceae</taxon>
        <taxon>Pseudoalteromonas</taxon>
    </lineage>
</organism>
<dbReference type="EMBL" id="AQGV01000015">
    <property type="protein sequence ID" value="MBE0370438.1"/>
    <property type="molecule type" value="Genomic_DNA"/>
</dbReference>
<feature type="signal peptide" evidence="1">
    <location>
        <begin position="1"/>
        <end position="20"/>
    </location>
</feature>
<keyword evidence="3" id="KW-1185">Reference proteome</keyword>
<proteinExistence type="predicted"/>
<accession>A0ABR9EHF8</accession>
<dbReference type="RefSeq" id="WP_192509548.1">
    <property type="nucleotide sequence ID" value="NZ_AQGV01000015.1"/>
</dbReference>
<feature type="chain" id="PRO_5045873003" description="DUF2145 domain-containing protein" evidence="1">
    <location>
        <begin position="21"/>
        <end position="267"/>
    </location>
</feature>